<feature type="region of interest" description="Disordered" evidence="2">
    <location>
        <begin position="138"/>
        <end position="205"/>
    </location>
</feature>
<keyword evidence="1 3" id="KW-0732">Signal</keyword>
<dbReference type="InterPro" id="IPR051477">
    <property type="entry name" value="Expansin_CellWall"/>
</dbReference>
<feature type="chain" id="PRO_5041954340" evidence="3">
    <location>
        <begin position="24"/>
        <end position="306"/>
    </location>
</feature>
<dbReference type="CDD" id="cd22191">
    <property type="entry name" value="DPBB_RlpA_EXP_N-like"/>
    <property type="match status" value="1"/>
</dbReference>
<dbReference type="AlphaFoldDB" id="A0AAD6UB52"/>
<evidence type="ECO:0000256" key="2">
    <source>
        <dbReference type="SAM" id="MobiDB-lite"/>
    </source>
</evidence>
<dbReference type="PANTHER" id="PTHR31836:SF24">
    <property type="entry name" value="RLPA-LIKE PROTEIN DOUBLE-PSI BETA-BARREL DOMAIN-CONTAINING PROTEIN"/>
    <property type="match status" value="1"/>
</dbReference>
<reference evidence="4" key="1">
    <citation type="submission" date="2023-03" db="EMBL/GenBank/DDBJ databases">
        <title>Massive genome expansion in bonnet fungi (Mycena s.s.) driven by repeated elements and novel gene families across ecological guilds.</title>
        <authorList>
            <consortium name="Lawrence Berkeley National Laboratory"/>
            <person name="Harder C.B."/>
            <person name="Miyauchi S."/>
            <person name="Viragh M."/>
            <person name="Kuo A."/>
            <person name="Thoen E."/>
            <person name="Andreopoulos B."/>
            <person name="Lu D."/>
            <person name="Skrede I."/>
            <person name="Drula E."/>
            <person name="Henrissat B."/>
            <person name="Morin E."/>
            <person name="Kohler A."/>
            <person name="Barry K."/>
            <person name="LaButti K."/>
            <person name="Morin E."/>
            <person name="Salamov A."/>
            <person name="Lipzen A."/>
            <person name="Mereny Z."/>
            <person name="Hegedus B."/>
            <person name="Baldrian P."/>
            <person name="Stursova M."/>
            <person name="Weitz H."/>
            <person name="Taylor A."/>
            <person name="Grigoriev I.V."/>
            <person name="Nagy L.G."/>
            <person name="Martin F."/>
            <person name="Kauserud H."/>
        </authorList>
    </citation>
    <scope>NUCLEOTIDE SEQUENCE</scope>
    <source>
        <strain evidence="4">CBHHK173m</strain>
    </source>
</reference>
<dbReference type="Proteomes" id="UP001222325">
    <property type="component" value="Unassembled WGS sequence"/>
</dbReference>
<name>A0AAD6UB52_9AGAR</name>
<accession>A0AAD6UB52</accession>
<feature type="region of interest" description="Disordered" evidence="2">
    <location>
        <begin position="96"/>
        <end position="121"/>
    </location>
</feature>
<dbReference type="SUPFAM" id="SSF50685">
    <property type="entry name" value="Barwin-like endoglucanases"/>
    <property type="match status" value="1"/>
</dbReference>
<feature type="signal peptide" evidence="3">
    <location>
        <begin position="1"/>
        <end position="23"/>
    </location>
</feature>
<protein>
    <submittedName>
        <fullName evidence="4">RlpA-like double-psi beta-barrel-protein domain-containing protein-containing protein</fullName>
    </submittedName>
</protein>
<organism evidence="4 5">
    <name type="scientific">Mycena belliarum</name>
    <dbReference type="NCBI Taxonomy" id="1033014"/>
    <lineage>
        <taxon>Eukaryota</taxon>
        <taxon>Fungi</taxon>
        <taxon>Dikarya</taxon>
        <taxon>Basidiomycota</taxon>
        <taxon>Agaricomycotina</taxon>
        <taxon>Agaricomycetes</taxon>
        <taxon>Agaricomycetidae</taxon>
        <taxon>Agaricales</taxon>
        <taxon>Marasmiineae</taxon>
        <taxon>Mycenaceae</taxon>
        <taxon>Mycena</taxon>
    </lineage>
</organism>
<dbReference type="EMBL" id="JARJCN010000009">
    <property type="protein sequence ID" value="KAJ7097872.1"/>
    <property type="molecule type" value="Genomic_DNA"/>
</dbReference>
<sequence>MFSFPRSTLLALALASAAARAHSISHVRRHHVPRAQPPAGWATGYLEVYDVYHERYMAIGCENKHNTSFFDFCCHPLLVSNDPHTPSRCFSPRYRLQSPDADDEDCDPEEESSTVKAATSTHAAAALATSSTLKMTTVRTTAKSASTANAAPPKATTSTRSTTEVATTSTQSTTQAATTSTPKPKPTTTSTAETSTKTSSPSSGDFTTGGDGTFFYQNGVAGACGAVHKDTQFVVALQTQTYAGGNNCNRKIRVINTSNGKSVDGVVADECPTCNNAQSVDMSVAMFEKLADLGVGLLHIKWQFLD</sequence>
<evidence type="ECO:0000256" key="3">
    <source>
        <dbReference type="SAM" id="SignalP"/>
    </source>
</evidence>
<comment type="caution">
    <text evidence="4">The sequence shown here is derived from an EMBL/GenBank/DDBJ whole genome shotgun (WGS) entry which is preliminary data.</text>
</comment>
<feature type="compositionally biased region" description="Acidic residues" evidence="2">
    <location>
        <begin position="100"/>
        <end position="112"/>
    </location>
</feature>
<dbReference type="Gene3D" id="2.40.40.10">
    <property type="entry name" value="RlpA-like domain"/>
    <property type="match status" value="1"/>
</dbReference>
<proteinExistence type="predicted"/>
<evidence type="ECO:0000313" key="4">
    <source>
        <dbReference type="EMBL" id="KAJ7097872.1"/>
    </source>
</evidence>
<dbReference type="PANTHER" id="PTHR31836">
    <property type="match status" value="1"/>
</dbReference>
<keyword evidence="5" id="KW-1185">Reference proteome</keyword>
<dbReference type="InterPro" id="IPR036908">
    <property type="entry name" value="RlpA-like_sf"/>
</dbReference>
<evidence type="ECO:0000256" key="1">
    <source>
        <dbReference type="ARBA" id="ARBA00022729"/>
    </source>
</evidence>
<evidence type="ECO:0000313" key="5">
    <source>
        <dbReference type="Proteomes" id="UP001222325"/>
    </source>
</evidence>
<gene>
    <name evidence="4" type="ORF">B0H15DRAFT_920583</name>
</gene>